<dbReference type="AlphaFoldDB" id="A0A251WX96"/>
<keyword evidence="1" id="KW-0812">Transmembrane</keyword>
<dbReference type="Proteomes" id="UP000194664">
    <property type="component" value="Unassembled WGS sequence"/>
</dbReference>
<dbReference type="EMBL" id="MSPP01000004">
    <property type="protein sequence ID" value="OUD08765.1"/>
    <property type="molecule type" value="Genomic_DNA"/>
</dbReference>
<evidence type="ECO:0000256" key="1">
    <source>
        <dbReference type="SAM" id="Phobius"/>
    </source>
</evidence>
<comment type="caution">
    <text evidence="2">The sequence shown here is derived from an EMBL/GenBank/DDBJ whole genome shotgun (WGS) entry which is preliminary data.</text>
</comment>
<feature type="transmembrane region" description="Helical" evidence="1">
    <location>
        <begin position="53"/>
        <end position="73"/>
    </location>
</feature>
<sequence length="88" mass="9724">MTGSIWAALIWLVVANVAGLLPSRDNHWMRAYGLIATGVPILIWLIWDAQYLVAAGFFVGAVSILRWPVVYLGRWLRGRAVGSDAKTD</sequence>
<proteinExistence type="predicted"/>
<evidence type="ECO:0008006" key="4">
    <source>
        <dbReference type="Google" id="ProtNLM"/>
    </source>
</evidence>
<reference evidence="2 3" key="1">
    <citation type="submission" date="2016-12" db="EMBL/GenBank/DDBJ databases">
        <title>The draft genome sequence of HSLHS2.</title>
        <authorList>
            <person name="Hu D."/>
            <person name="Wang L."/>
            <person name="Shao Z."/>
        </authorList>
    </citation>
    <scope>NUCLEOTIDE SEQUENCE [LARGE SCALE GENOMIC DNA]</scope>
    <source>
        <strain evidence="2">MCCC 1A06712</strain>
    </source>
</reference>
<gene>
    <name evidence="2" type="ORF">BVC71_12620</name>
</gene>
<feature type="transmembrane region" description="Helical" evidence="1">
    <location>
        <begin position="6"/>
        <end position="22"/>
    </location>
</feature>
<dbReference type="InterPro" id="IPR018919">
    <property type="entry name" value="DUF2484"/>
</dbReference>
<keyword evidence="1" id="KW-0472">Membrane</keyword>
<organism evidence="2 3">
    <name type="scientific">Marivivens niveibacter</name>
    <dbReference type="NCBI Taxonomy" id="1930667"/>
    <lineage>
        <taxon>Bacteria</taxon>
        <taxon>Pseudomonadati</taxon>
        <taxon>Pseudomonadota</taxon>
        <taxon>Alphaproteobacteria</taxon>
        <taxon>Rhodobacterales</taxon>
        <taxon>Paracoccaceae</taxon>
        <taxon>Marivivens group</taxon>
        <taxon>Marivivens</taxon>
    </lineage>
</organism>
<dbReference type="OrthoDB" id="7862849at2"/>
<dbReference type="Pfam" id="PF10658">
    <property type="entry name" value="DUF2484"/>
    <property type="match status" value="1"/>
</dbReference>
<evidence type="ECO:0000313" key="3">
    <source>
        <dbReference type="Proteomes" id="UP000194664"/>
    </source>
</evidence>
<accession>A0A251WX96</accession>
<keyword evidence="3" id="KW-1185">Reference proteome</keyword>
<protein>
    <recommendedName>
        <fullName evidence="4">UDP-N-acetylmuramate--alanine ligase</fullName>
    </recommendedName>
</protein>
<keyword evidence="1" id="KW-1133">Transmembrane helix</keyword>
<name>A0A251WX96_9RHOB</name>
<dbReference type="RefSeq" id="WP_086452029.1">
    <property type="nucleotide sequence ID" value="NZ_MSPP01000004.1"/>
</dbReference>
<feature type="transmembrane region" description="Helical" evidence="1">
    <location>
        <begin position="29"/>
        <end position="47"/>
    </location>
</feature>
<evidence type="ECO:0000313" key="2">
    <source>
        <dbReference type="EMBL" id="OUD08765.1"/>
    </source>
</evidence>